<dbReference type="GO" id="GO:0016491">
    <property type="term" value="F:oxidoreductase activity"/>
    <property type="evidence" value="ECO:0007669"/>
    <property type="project" value="UniProtKB-KW"/>
</dbReference>
<evidence type="ECO:0000256" key="1">
    <source>
        <dbReference type="ARBA" id="ARBA00005725"/>
    </source>
</evidence>
<gene>
    <name evidence="5" type="ORF">CT0861_02213</name>
</gene>
<evidence type="ECO:0000256" key="3">
    <source>
        <dbReference type="ARBA" id="ARBA00023002"/>
    </source>
</evidence>
<dbReference type="SUPFAM" id="SSF51735">
    <property type="entry name" value="NAD(P)-binding Rossmann-fold domains"/>
    <property type="match status" value="1"/>
</dbReference>
<evidence type="ECO:0000313" key="5">
    <source>
        <dbReference type="EMBL" id="KZL74835.1"/>
    </source>
</evidence>
<name>A0A161VTY2_9PEZI</name>
<accession>A0A161VTY2</accession>
<dbReference type="Gene3D" id="3.90.25.10">
    <property type="entry name" value="UDP-galactose 4-epimerase, domain 1"/>
    <property type="match status" value="1"/>
</dbReference>
<reference evidence="5 6" key="1">
    <citation type="submission" date="2015-06" db="EMBL/GenBank/DDBJ databases">
        <title>Survival trade-offs in plant roots during colonization by closely related pathogenic and mutualistic fungi.</title>
        <authorList>
            <person name="Hacquard S."/>
            <person name="Kracher B."/>
            <person name="Hiruma K."/>
            <person name="Weinman A."/>
            <person name="Muench P."/>
            <person name="Garrido Oter R."/>
            <person name="Ver Loren van Themaat E."/>
            <person name="Dallerey J.-F."/>
            <person name="Damm U."/>
            <person name="Henrissat B."/>
            <person name="Lespinet O."/>
            <person name="Thon M."/>
            <person name="Kemen E."/>
            <person name="McHardy A.C."/>
            <person name="Schulze-Lefert P."/>
            <person name="O'Connell R.J."/>
        </authorList>
    </citation>
    <scope>NUCLEOTIDE SEQUENCE [LARGE SCALE GENOMIC DNA]</scope>
    <source>
        <strain evidence="5 6">0861</strain>
    </source>
</reference>
<keyword evidence="2" id="KW-0521">NADP</keyword>
<dbReference type="STRING" id="708197.A0A161VTY2"/>
<dbReference type="InterPro" id="IPR036291">
    <property type="entry name" value="NAD(P)-bd_dom_sf"/>
</dbReference>
<dbReference type="AlphaFoldDB" id="A0A161VTY2"/>
<protein>
    <submittedName>
        <fullName evidence="5">NmrA-like family protein</fullName>
    </submittedName>
</protein>
<feature type="domain" description="NmrA-like" evidence="4">
    <location>
        <begin position="3"/>
        <end position="249"/>
    </location>
</feature>
<evidence type="ECO:0000256" key="2">
    <source>
        <dbReference type="ARBA" id="ARBA00022857"/>
    </source>
</evidence>
<dbReference type="CDD" id="cd05259">
    <property type="entry name" value="PCBER_SDR_a"/>
    <property type="match status" value="1"/>
</dbReference>
<dbReference type="PANTHER" id="PTHR47706">
    <property type="entry name" value="NMRA-LIKE FAMILY PROTEIN"/>
    <property type="match status" value="1"/>
</dbReference>
<keyword evidence="6" id="KW-1185">Reference proteome</keyword>
<organism evidence="5 6">
    <name type="scientific">Colletotrichum tofieldiae</name>
    <dbReference type="NCBI Taxonomy" id="708197"/>
    <lineage>
        <taxon>Eukaryota</taxon>
        <taxon>Fungi</taxon>
        <taxon>Dikarya</taxon>
        <taxon>Ascomycota</taxon>
        <taxon>Pezizomycotina</taxon>
        <taxon>Sordariomycetes</taxon>
        <taxon>Hypocreomycetidae</taxon>
        <taxon>Glomerellales</taxon>
        <taxon>Glomerellaceae</taxon>
        <taxon>Colletotrichum</taxon>
        <taxon>Colletotrichum spaethianum species complex</taxon>
    </lineage>
</organism>
<dbReference type="InterPro" id="IPR008030">
    <property type="entry name" value="NmrA-like"/>
</dbReference>
<evidence type="ECO:0000313" key="6">
    <source>
        <dbReference type="Proteomes" id="UP000076552"/>
    </source>
</evidence>
<dbReference type="PANTHER" id="PTHR47706:SF4">
    <property type="entry name" value="NMRA-LIKE DOMAIN-CONTAINING PROTEIN"/>
    <property type="match status" value="1"/>
</dbReference>
<dbReference type="Pfam" id="PF05368">
    <property type="entry name" value="NmrA"/>
    <property type="match status" value="1"/>
</dbReference>
<keyword evidence="3" id="KW-0560">Oxidoreductase</keyword>
<comment type="similarity">
    <text evidence="1">Belongs to the NmrA-type oxidoreductase family. Isoflavone reductase subfamily.</text>
</comment>
<evidence type="ECO:0000259" key="4">
    <source>
        <dbReference type="Pfam" id="PF05368"/>
    </source>
</evidence>
<dbReference type="Proteomes" id="UP000076552">
    <property type="component" value="Unassembled WGS sequence"/>
</dbReference>
<proteinExistence type="inferred from homology"/>
<comment type="caution">
    <text evidence="5">The sequence shown here is derived from an EMBL/GenBank/DDBJ whole genome shotgun (WGS) entry which is preliminary data.</text>
</comment>
<dbReference type="InterPro" id="IPR045312">
    <property type="entry name" value="PCBER-like"/>
</dbReference>
<dbReference type="Gene3D" id="3.40.50.720">
    <property type="entry name" value="NAD(P)-binding Rossmann-like Domain"/>
    <property type="match status" value="1"/>
</dbReference>
<dbReference type="EMBL" id="LFIV01000029">
    <property type="protein sequence ID" value="KZL74835.1"/>
    <property type="molecule type" value="Genomic_DNA"/>
</dbReference>
<dbReference type="InterPro" id="IPR051609">
    <property type="entry name" value="NmrA/Isoflavone_reductase-like"/>
</dbReference>
<sequence length="311" mass="34327">MSVAVAGGTGGLGRALVEAISAKGKRKVIVLTRKVSGSPGDNSNIHFVAVDYSDVNSLVAVLEDHSVDTVISAVNNITGENQSELNLINAAEKSKTTNRFIPSYFGIPYLPEQYETFPPAMAKKAALETLKTASLQWTIVYNGFFLDYFGTPQVKSYMDDVAFFIDVANDVASIPGSGEVPVVFTHTFDVARFVAALLEHPNWRPESYIIGDKITFNDLVRLAEEIKGNVFTVVYDSVEDLKANKMTELPSHHEIYKFYPKEMLHSFLALFGLECERGQANLNPTHTLNDDFPDIKPASAREILEKGWGKK</sequence>